<organism evidence="2 3">
    <name type="scientific">Mesobacillus zeae</name>
    <dbReference type="NCBI Taxonomy" id="1917180"/>
    <lineage>
        <taxon>Bacteria</taxon>
        <taxon>Bacillati</taxon>
        <taxon>Bacillota</taxon>
        <taxon>Bacilli</taxon>
        <taxon>Bacillales</taxon>
        <taxon>Bacillaceae</taxon>
        <taxon>Mesobacillus</taxon>
    </lineage>
</organism>
<dbReference type="SUPFAM" id="SSF52833">
    <property type="entry name" value="Thioredoxin-like"/>
    <property type="match status" value="1"/>
</dbReference>
<dbReference type="Gene3D" id="3.40.30.10">
    <property type="entry name" value="Glutaredoxin"/>
    <property type="match status" value="1"/>
</dbReference>
<name>A0A398AWB6_9BACI</name>
<dbReference type="GO" id="GO:0016853">
    <property type="term" value="F:isomerase activity"/>
    <property type="evidence" value="ECO:0007669"/>
    <property type="project" value="UniProtKB-KW"/>
</dbReference>
<dbReference type="EMBL" id="QWVT01000044">
    <property type="protein sequence ID" value="RID82019.1"/>
    <property type="molecule type" value="Genomic_DNA"/>
</dbReference>
<dbReference type="AlphaFoldDB" id="A0A398AWB6"/>
<accession>A0A398AWB6</accession>
<dbReference type="InterPro" id="IPR036249">
    <property type="entry name" value="Thioredoxin-like_sf"/>
</dbReference>
<dbReference type="Proteomes" id="UP000265816">
    <property type="component" value="Unassembled WGS sequence"/>
</dbReference>
<dbReference type="RefSeq" id="WP_119114632.1">
    <property type="nucleotide sequence ID" value="NZ_CBCSEO010000001.1"/>
</dbReference>
<dbReference type="InterPro" id="IPR001853">
    <property type="entry name" value="DSBA-like_thioredoxin_dom"/>
</dbReference>
<dbReference type="GO" id="GO:0016491">
    <property type="term" value="F:oxidoreductase activity"/>
    <property type="evidence" value="ECO:0007669"/>
    <property type="project" value="InterPro"/>
</dbReference>
<sequence length="196" mass="22055">MAEAPLKKAIEGKDVEIEWMPFELRPLPHETHSPKSEYIQSGWNSSIKPMAERFGVKMELPMHLDPMPHTHLAHEGFQFAKTEGLGNEYAEAVLQEFWENGKNIGDIETLGSIAEAVGLDRKKFEAALKNRSFEQRHKETLRHAYEEAQITAVPTIFIGSRRVQGLHTKEMLEKIIGQEAEDDSPNTGDSCGIDGC</sequence>
<keyword evidence="3" id="KW-1185">Reference proteome</keyword>
<reference evidence="2 3" key="1">
    <citation type="submission" date="2018-08" db="EMBL/GenBank/DDBJ databases">
        <title>Bacillus jemisoniae sp. nov., Bacillus chryseoplanitiae sp. nov., Bacillus resnikiae sp. nov., and Bacillus frankliniae sp. nov., isolated from Viking spacecraft and associated surfaces.</title>
        <authorList>
            <person name="Seuylemezian A."/>
            <person name="Vaishampayan P."/>
        </authorList>
    </citation>
    <scope>NUCLEOTIDE SEQUENCE [LARGE SCALE GENOMIC DNA]</scope>
    <source>
        <strain evidence="2 3">JJ-247</strain>
    </source>
</reference>
<feature type="domain" description="DSBA-like thioredoxin" evidence="1">
    <location>
        <begin position="4"/>
        <end position="176"/>
    </location>
</feature>
<protein>
    <submittedName>
        <fullName evidence="2">2-hydroxychromene-2-carboxylate isomerase</fullName>
    </submittedName>
</protein>
<keyword evidence="2" id="KW-0413">Isomerase</keyword>
<evidence type="ECO:0000313" key="2">
    <source>
        <dbReference type="EMBL" id="RID82019.1"/>
    </source>
</evidence>
<dbReference type="PANTHER" id="PTHR13887">
    <property type="entry name" value="GLUTATHIONE S-TRANSFERASE KAPPA"/>
    <property type="match status" value="1"/>
</dbReference>
<dbReference type="PANTHER" id="PTHR13887:SF33">
    <property type="entry name" value="ISOMERASE"/>
    <property type="match status" value="1"/>
</dbReference>
<dbReference type="Pfam" id="PF01323">
    <property type="entry name" value="DSBA"/>
    <property type="match status" value="1"/>
</dbReference>
<evidence type="ECO:0000313" key="3">
    <source>
        <dbReference type="Proteomes" id="UP000265816"/>
    </source>
</evidence>
<evidence type="ECO:0000259" key="1">
    <source>
        <dbReference type="Pfam" id="PF01323"/>
    </source>
</evidence>
<proteinExistence type="predicted"/>
<dbReference type="OrthoDB" id="9799122at2"/>
<comment type="caution">
    <text evidence="2">The sequence shown here is derived from an EMBL/GenBank/DDBJ whole genome shotgun (WGS) entry which is preliminary data.</text>
</comment>
<gene>
    <name evidence="2" type="ORF">D1970_20080</name>
</gene>